<organism evidence="2 3">
    <name type="scientific">Eumeta variegata</name>
    <name type="common">Bagworm moth</name>
    <name type="synonym">Eumeta japonica</name>
    <dbReference type="NCBI Taxonomy" id="151549"/>
    <lineage>
        <taxon>Eukaryota</taxon>
        <taxon>Metazoa</taxon>
        <taxon>Ecdysozoa</taxon>
        <taxon>Arthropoda</taxon>
        <taxon>Hexapoda</taxon>
        <taxon>Insecta</taxon>
        <taxon>Pterygota</taxon>
        <taxon>Neoptera</taxon>
        <taxon>Endopterygota</taxon>
        <taxon>Lepidoptera</taxon>
        <taxon>Glossata</taxon>
        <taxon>Ditrysia</taxon>
        <taxon>Tineoidea</taxon>
        <taxon>Psychidae</taxon>
        <taxon>Oiketicinae</taxon>
        <taxon>Eumeta</taxon>
    </lineage>
</organism>
<evidence type="ECO:0000256" key="1">
    <source>
        <dbReference type="SAM" id="MobiDB-lite"/>
    </source>
</evidence>
<gene>
    <name evidence="2" type="ORF">EVAR_51650_1</name>
</gene>
<comment type="caution">
    <text evidence="2">The sequence shown here is derived from an EMBL/GenBank/DDBJ whole genome shotgun (WGS) entry which is preliminary data.</text>
</comment>
<reference evidence="2 3" key="1">
    <citation type="journal article" date="2019" name="Commun. Biol.">
        <title>The bagworm genome reveals a unique fibroin gene that provides high tensile strength.</title>
        <authorList>
            <person name="Kono N."/>
            <person name="Nakamura H."/>
            <person name="Ohtoshi R."/>
            <person name="Tomita M."/>
            <person name="Numata K."/>
            <person name="Arakawa K."/>
        </authorList>
    </citation>
    <scope>NUCLEOTIDE SEQUENCE [LARGE SCALE GENOMIC DNA]</scope>
</reference>
<name>A0A4C1YCZ1_EUMVA</name>
<protein>
    <submittedName>
        <fullName evidence="2">Uncharacterized protein</fullName>
    </submittedName>
</protein>
<proteinExistence type="predicted"/>
<dbReference type="AlphaFoldDB" id="A0A4C1YCZ1"/>
<keyword evidence="3" id="KW-1185">Reference proteome</keyword>
<sequence>MHPASCRLSARHDLGVLSLPNCSNLVAGRTRAGADVGATSRGSRPVDVLIHQTNDSLCLPTADRCTCFTLLTVLRPPRAAGARPHATPKDSPPSLDVTTDRTSFTTKCLCDQLTNSKLQGKRRVRTERVAVAIAKSVAVRHNLAEFVAPWGARGGARSLTSSDTIRVGNKRSLYPTVYVHI</sequence>
<accession>A0A4C1YCZ1</accession>
<evidence type="ECO:0000313" key="3">
    <source>
        <dbReference type="Proteomes" id="UP000299102"/>
    </source>
</evidence>
<feature type="region of interest" description="Disordered" evidence="1">
    <location>
        <begin position="78"/>
        <end position="98"/>
    </location>
</feature>
<evidence type="ECO:0000313" key="2">
    <source>
        <dbReference type="EMBL" id="GBP74251.1"/>
    </source>
</evidence>
<dbReference type="Proteomes" id="UP000299102">
    <property type="component" value="Unassembled WGS sequence"/>
</dbReference>
<dbReference type="EMBL" id="BGZK01001200">
    <property type="protein sequence ID" value="GBP74251.1"/>
    <property type="molecule type" value="Genomic_DNA"/>
</dbReference>